<dbReference type="PANTHER" id="PTHR37042:SF4">
    <property type="entry name" value="OUTER MEMBRANE PROTEIN RV1973"/>
    <property type="match status" value="1"/>
</dbReference>
<accession>A0A7K0CRP2</accession>
<evidence type="ECO:0000313" key="4">
    <source>
        <dbReference type="EMBL" id="MQY16013.1"/>
    </source>
</evidence>
<dbReference type="GO" id="GO:0016020">
    <property type="term" value="C:membrane"/>
    <property type="evidence" value="ECO:0007669"/>
    <property type="project" value="UniProtKB-SubCell"/>
</dbReference>
<keyword evidence="5" id="KW-1185">Reference proteome</keyword>
<dbReference type="Proteomes" id="UP000466345">
    <property type="component" value="Unassembled WGS sequence"/>
</dbReference>
<name>A0A7K0CRP2_9ACTN</name>
<evidence type="ECO:0000256" key="2">
    <source>
        <dbReference type="ARBA" id="ARBA00023136"/>
    </source>
</evidence>
<dbReference type="RefSeq" id="WP_153456804.1">
    <property type="nucleotide sequence ID" value="NZ_WEGJ01000043.1"/>
</dbReference>
<evidence type="ECO:0008006" key="6">
    <source>
        <dbReference type="Google" id="ProtNLM"/>
    </source>
</evidence>
<keyword evidence="3" id="KW-0732">Signal</keyword>
<evidence type="ECO:0000313" key="5">
    <source>
        <dbReference type="Proteomes" id="UP000466345"/>
    </source>
</evidence>
<comment type="subcellular location">
    <subcellularLocation>
        <location evidence="1">Membrane</location>
    </subcellularLocation>
</comment>
<dbReference type="EMBL" id="WEGJ01000043">
    <property type="protein sequence ID" value="MQY16013.1"/>
    <property type="molecule type" value="Genomic_DNA"/>
</dbReference>
<reference evidence="4 5" key="1">
    <citation type="submission" date="2019-10" db="EMBL/GenBank/DDBJ databases">
        <title>Streptomyces smaragdinus sp. nov. and Streptomyces fabii sp. nov., isolated from the gut of fungus growing-termite Macrotermes natalensis.</title>
        <authorList>
            <person name="Schwitalla J."/>
            <person name="Benndorf R."/>
            <person name="Martin K."/>
            <person name="De Beer W."/>
            <person name="Kaster A.-K."/>
            <person name="Vollmers J."/>
            <person name="Poulsen M."/>
            <person name="Beemelmanns C."/>
        </authorList>
    </citation>
    <scope>NUCLEOTIDE SEQUENCE [LARGE SCALE GENOMIC DNA]</scope>
    <source>
        <strain evidence="4 5">RB5</strain>
    </source>
</reference>
<keyword evidence="2" id="KW-0472">Membrane</keyword>
<protein>
    <recommendedName>
        <fullName evidence="6">Mce-associated membrane protein</fullName>
    </recommendedName>
</protein>
<organism evidence="4 5">
    <name type="scientific">Streptomyces smaragdinus</name>
    <dbReference type="NCBI Taxonomy" id="2585196"/>
    <lineage>
        <taxon>Bacteria</taxon>
        <taxon>Bacillati</taxon>
        <taxon>Actinomycetota</taxon>
        <taxon>Actinomycetes</taxon>
        <taxon>Kitasatosporales</taxon>
        <taxon>Streptomycetaceae</taxon>
        <taxon>Streptomyces</taxon>
    </lineage>
</organism>
<gene>
    <name evidence="4" type="ORF">SRB5_62050</name>
</gene>
<dbReference type="PANTHER" id="PTHR37042">
    <property type="entry name" value="OUTER MEMBRANE PROTEIN RV1973"/>
    <property type="match status" value="1"/>
</dbReference>
<dbReference type="AlphaFoldDB" id="A0A7K0CRP2"/>
<feature type="chain" id="PRO_5038952396" description="Mce-associated membrane protein" evidence="3">
    <location>
        <begin position="35"/>
        <end position="177"/>
    </location>
</feature>
<feature type="signal peptide" evidence="3">
    <location>
        <begin position="1"/>
        <end position="34"/>
    </location>
</feature>
<evidence type="ECO:0000256" key="1">
    <source>
        <dbReference type="ARBA" id="ARBA00004370"/>
    </source>
</evidence>
<proteinExistence type="predicted"/>
<sequence>MRLTKNPLLLAALVLAVLAAAAALWSGTSWYAAAQDSDADFARSRDDAVSAARQGVQNLNTLDYRKIDEGLANWEESATGALLEQLKGGRDAFKKSVGEAKTVTTAKVFSAALTELNEREGKANVMVAVRITVTPAEGKPQAKQSRMLGELTRTPDGWKLSALAQAPVGNTGSPAGN</sequence>
<evidence type="ECO:0000256" key="3">
    <source>
        <dbReference type="SAM" id="SignalP"/>
    </source>
</evidence>
<comment type="caution">
    <text evidence="4">The sequence shown here is derived from an EMBL/GenBank/DDBJ whole genome shotgun (WGS) entry which is preliminary data.</text>
</comment>
<dbReference type="OrthoDB" id="4327963at2"/>